<dbReference type="Proteomes" id="UP000283269">
    <property type="component" value="Unassembled WGS sequence"/>
</dbReference>
<evidence type="ECO:0000256" key="1">
    <source>
        <dbReference type="SAM" id="Phobius"/>
    </source>
</evidence>
<evidence type="ECO:0000313" key="4">
    <source>
        <dbReference type="Proteomes" id="UP000283269"/>
    </source>
</evidence>
<dbReference type="OrthoDB" id="2803252at2759"/>
<comment type="caution">
    <text evidence="3">The sequence shown here is derived from an EMBL/GenBank/DDBJ whole genome shotgun (WGS) entry which is preliminary data.</text>
</comment>
<protein>
    <recommendedName>
        <fullName evidence="2">DUF6534 domain-containing protein</fullName>
    </recommendedName>
</protein>
<evidence type="ECO:0000313" key="3">
    <source>
        <dbReference type="EMBL" id="PPQ70172.1"/>
    </source>
</evidence>
<feature type="transmembrane region" description="Helical" evidence="1">
    <location>
        <begin position="80"/>
        <end position="105"/>
    </location>
</feature>
<keyword evidence="1" id="KW-0472">Membrane</keyword>
<organism evidence="3 4">
    <name type="scientific">Psilocybe cyanescens</name>
    <dbReference type="NCBI Taxonomy" id="93625"/>
    <lineage>
        <taxon>Eukaryota</taxon>
        <taxon>Fungi</taxon>
        <taxon>Dikarya</taxon>
        <taxon>Basidiomycota</taxon>
        <taxon>Agaricomycotina</taxon>
        <taxon>Agaricomycetes</taxon>
        <taxon>Agaricomycetidae</taxon>
        <taxon>Agaricales</taxon>
        <taxon>Agaricineae</taxon>
        <taxon>Strophariaceae</taxon>
        <taxon>Psilocybe</taxon>
    </lineage>
</organism>
<evidence type="ECO:0000259" key="2">
    <source>
        <dbReference type="Pfam" id="PF20152"/>
    </source>
</evidence>
<name>A0A409VV91_PSICY</name>
<dbReference type="AlphaFoldDB" id="A0A409VV91"/>
<dbReference type="InterPro" id="IPR045339">
    <property type="entry name" value="DUF6534"/>
</dbReference>
<feature type="transmembrane region" description="Helical" evidence="1">
    <location>
        <begin position="47"/>
        <end position="68"/>
    </location>
</feature>
<proteinExistence type="predicted"/>
<reference evidence="3 4" key="1">
    <citation type="journal article" date="2018" name="Evol. Lett.">
        <title>Horizontal gene cluster transfer increased hallucinogenic mushroom diversity.</title>
        <authorList>
            <person name="Reynolds H.T."/>
            <person name="Vijayakumar V."/>
            <person name="Gluck-Thaler E."/>
            <person name="Korotkin H.B."/>
            <person name="Matheny P.B."/>
            <person name="Slot J.C."/>
        </authorList>
    </citation>
    <scope>NUCLEOTIDE SEQUENCE [LARGE SCALE GENOMIC DNA]</scope>
    <source>
        <strain evidence="3 4">2631</strain>
    </source>
</reference>
<accession>A0A409VV91</accession>
<dbReference type="Pfam" id="PF20152">
    <property type="entry name" value="DUF6534"/>
    <property type="match status" value="1"/>
</dbReference>
<feature type="domain" description="DUF6534" evidence="2">
    <location>
        <begin position="132"/>
        <end position="182"/>
    </location>
</feature>
<keyword evidence="4" id="KW-1185">Reference proteome</keyword>
<dbReference type="InParanoid" id="A0A409VV91"/>
<gene>
    <name evidence="3" type="ORF">CVT25_011769</name>
</gene>
<keyword evidence="1" id="KW-1133">Transmembrane helix</keyword>
<dbReference type="EMBL" id="NHYD01003912">
    <property type="protein sequence ID" value="PPQ70172.1"/>
    <property type="molecule type" value="Genomic_DNA"/>
</dbReference>
<keyword evidence="1" id="KW-0812">Transmembrane</keyword>
<sequence length="200" mass="22110">MLMDVDGELSTLATLVSVFTSHQVYDTFITRLGKAALLDTIVFSVPGEYMCVYLTAFVAQMCFANQIWSIGRGMGTRHYLFTFPVIILALMQVSAGLAQVSVMGLSKTYSRLTLRTGFLLVREATAIQGTASALCDIFISSTMCSIFNSHRSKDYRLGKDSVINKLTMYAINRDVTQTQLLCCYERHSGMSLTNYVGING</sequence>